<evidence type="ECO:0000313" key="1">
    <source>
        <dbReference type="EMBL" id="GAA2091089.1"/>
    </source>
</evidence>
<organism evidence="1 2">
    <name type="scientific">Streptomyces albiaxialis</name>
    <dbReference type="NCBI Taxonomy" id="329523"/>
    <lineage>
        <taxon>Bacteria</taxon>
        <taxon>Bacillati</taxon>
        <taxon>Actinomycetota</taxon>
        <taxon>Actinomycetes</taxon>
        <taxon>Kitasatosporales</taxon>
        <taxon>Streptomycetaceae</taxon>
        <taxon>Streptomyces</taxon>
    </lineage>
</organism>
<reference evidence="1 2" key="1">
    <citation type="journal article" date="2019" name="Int. J. Syst. Evol. Microbiol.">
        <title>The Global Catalogue of Microorganisms (GCM) 10K type strain sequencing project: providing services to taxonomists for standard genome sequencing and annotation.</title>
        <authorList>
            <consortium name="The Broad Institute Genomics Platform"/>
            <consortium name="The Broad Institute Genome Sequencing Center for Infectious Disease"/>
            <person name="Wu L."/>
            <person name="Ma J."/>
        </authorList>
    </citation>
    <scope>NUCLEOTIDE SEQUENCE [LARGE SCALE GENOMIC DNA]</scope>
    <source>
        <strain evidence="1 2">JCM 15478</strain>
    </source>
</reference>
<name>A0ABN2WG70_9ACTN</name>
<protein>
    <submittedName>
        <fullName evidence="1">Uncharacterized protein</fullName>
    </submittedName>
</protein>
<gene>
    <name evidence="1" type="ORF">GCM10009801_56530</name>
</gene>
<accession>A0ABN2WG70</accession>
<dbReference type="RefSeq" id="WP_344532116.1">
    <property type="nucleotide sequence ID" value="NZ_BAAAPE010000013.1"/>
</dbReference>
<proteinExistence type="predicted"/>
<dbReference type="EMBL" id="BAAAPE010000013">
    <property type="protein sequence ID" value="GAA2091089.1"/>
    <property type="molecule type" value="Genomic_DNA"/>
</dbReference>
<evidence type="ECO:0000313" key="2">
    <source>
        <dbReference type="Proteomes" id="UP001500016"/>
    </source>
</evidence>
<dbReference type="Proteomes" id="UP001500016">
    <property type="component" value="Unassembled WGS sequence"/>
</dbReference>
<keyword evidence="2" id="KW-1185">Reference proteome</keyword>
<comment type="caution">
    <text evidence="1">The sequence shown here is derived from an EMBL/GenBank/DDBJ whole genome shotgun (WGS) entry which is preliminary data.</text>
</comment>
<sequence length="213" mass="23866">MGLDLTLFMADWDRLRTFPVEDRVDALEDAVWPPGRDIELFEERAGKDGWLWPPDDGDGDGDGPAWCAEYSFHSTTGSYIWHARAGDGWDDMRAYAEPSLRAALDTFLAGLIWDAVPEEPGVLREYGGVFPAETDPGRARLLLFSPPEAQPERARAWERAAPRLDELREPFALECAEWGGRPDTFEEFTVLLGEWGDVVTESARRGWGLVGLP</sequence>